<proteinExistence type="predicted"/>
<dbReference type="RefSeq" id="WP_167974679.1">
    <property type="nucleotide sequence ID" value="NZ_VSRL01000048.1"/>
</dbReference>
<keyword evidence="3" id="KW-1185">Reference proteome</keyword>
<dbReference type="PROSITE" id="PS50943">
    <property type="entry name" value="HTH_CROC1"/>
    <property type="match status" value="1"/>
</dbReference>
<dbReference type="InterPro" id="IPR001387">
    <property type="entry name" value="Cro/C1-type_HTH"/>
</dbReference>
<dbReference type="Gene3D" id="1.10.260.40">
    <property type="entry name" value="lambda repressor-like DNA-binding domains"/>
    <property type="match status" value="1"/>
</dbReference>
<name>A0ABX1FGV0_9PSEU</name>
<evidence type="ECO:0000259" key="1">
    <source>
        <dbReference type="PROSITE" id="PS50943"/>
    </source>
</evidence>
<dbReference type="CDD" id="cd00093">
    <property type="entry name" value="HTH_XRE"/>
    <property type="match status" value="1"/>
</dbReference>
<dbReference type="Pfam" id="PF13560">
    <property type="entry name" value="HTH_31"/>
    <property type="match status" value="1"/>
</dbReference>
<dbReference type="InterPro" id="IPR043917">
    <property type="entry name" value="DUF5753"/>
</dbReference>
<reference evidence="2 3" key="1">
    <citation type="submission" date="2019-08" db="EMBL/GenBank/DDBJ databases">
        <title>Lentzea from Indian Himalayas.</title>
        <authorList>
            <person name="Mandal S."/>
            <person name="Mallick Gupta A."/>
            <person name="Maiti P.K."/>
            <person name="Sarkar J."/>
            <person name="Mandal S."/>
        </authorList>
    </citation>
    <scope>NUCLEOTIDE SEQUENCE [LARGE SCALE GENOMIC DNA]</scope>
    <source>
        <strain evidence="2 3">PSKA42</strain>
    </source>
</reference>
<dbReference type="Proteomes" id="UP001515943">
    <property type="component" value="Unassembled WGS sequence"/>
</dbReference>
<accession>A0ABX1FGV0</accession>
<sequence length="276" mass="31043">MPKRNSSVVGREFGNGVRYAIEQSGLTQRKLAELLDWQEAKISDLVQGKGGVNEIELRELLAYCRVDRNEVSRLVSLFRESREKGYLQFIEGGALLPLQSLIEQERLANKITTWSLTYVPGLFQIAAYIRVLMDSSSIIKPEDVDGLILLKLSRQAIFHRSREFIFYVHENALRLPVGGPEVMQAQLLHLLTMMVRPCITVRVVPRAIGAHAGAAGSFVKLDYAKFGSAVWIESLRTGLFLEDKESLSDYDDVVTVLDKQALDVDESKKLISSIEF</sequence>
<organism evidence="2 3">
    <name type="scientific">Lentzea indica</name>
    <dbReference type="NCBI Taxonomy" id="2604800"/>
    <lineage>
        <taxon>Bacteria</taxon>
        <taxon>Bacillati</taxon>
        <taxon>Actinomycetota</taxon>
        <taxon>Actinomycetes</taxon>
        <taxon>Pseudonocardiales</taxon>
        <taxon>Pseudonocardiaceae</taxon>
        <taxon>Lentzea</taxon>
    </lineage>
</organism>
<gene>
    <name evidence="2" type="ORF">FXN61_15730</name>
</gene>
<comment type="caution">
    <text evidence="2">The sequence shown here is derived from an EMBL/GenBank/DDBJ whole genome shotgun (WGS) entry which is preliminary data.</text>
</comment>
<evidence type="ECO:0000313" key="3">
    <source>
        <dbReference type="Proteomes" id="UP001515943"/>
    </source>
</evidence>
<dbReference type="Pfam" id="PF19054">
    <property type="entry name" value="DUF5753"/>
    <property type="match status" value="1"/>
</dbReference>
<dbReference type="SUPFAM" id="SSF47413">
    <property type="entry name" value="lambda repressor-like DNA-binding domains"/>
    <property type="match status" value="1"/>
</dbReference>
<dbReference type="EMBL" id="VSRL01000048">
    <property type="protein sequence ID" value="NKE58191.1"/>
    <property type="molecule type" value="Genomic_DNA"/>
</dbReference>
<feature type="domain" description="HTH cro/C1-type" evidence="1">
    <location>
        <begin position="17"/>
        <end position="71"/>
    </location>
</feature>
<dbReference type="InterPro" id="IPR010982">
    <property type="entry name" value="Lambda_DNA-bd_dom_sf"/>
</dbReference>
<protein>
    <submittedName>
        <fullName evidence="2">Helix-turn-helix domain-containing protein</fullName>
    </submittedName>
</protein>
<evidence type="ECO:0000313" key="2">
    <source>
        <dbReference type="EMBL" id="NKE58191.1"/>
    </source>
</evidence>